<protein>
    <submittedName>
        <fullName evidence="1">Uncharacterized protein</fullName>
    </submittedName>
</protein>
<feature type="non-terminal residue" evidence="1">
    <location>
        <position position="43"/>
    </location>
</feature>
<accession>X1CKF1</accession>
<dbReference type="AlphaFoldDB" id="X1CKF1"/>
<name>X1CKF1_9ZZZZ</name>
<proteinExistence type="predicted"/>
<dbReference type="EMBL" id="BART01029619">
    <property type="protein sequence ID" value="GAH08876.1"/>
    <property type="molecule type" value="Genomic_DNA"/>
</dbReference>
<comment type="caution">
    <text evidence="1">The sequence shown here is derived from an EMBL/GenBank/DDBJ whole genome shotgun (WGS) entry which is preliminary data.</text>
</comment>
<reference evidence="1" key="1">
    <citation type="journal article" date="2014" name="Front. Microbiol.">
        <title>High frequency of phylogenetically diverse reductive dehalogenase-homologous genes in deep subseafloor sedimentary metagenomes.</title>
        <authorList>
            <person name="Kawai M."/>
            <person name="Futagami T."/>
            <person name="Toyoda A."/>
            <person name="Takaki Y."/>
            <person name="Nishi S."/>
            <person name="Hori S."/>
            <person name="Arai W."/>
            <person name="Tsubouchi T."/>
            <person name="Morono Y."/>
            <person name="Uchiyama I."/>
            <person name="Ito T."/>
            <person name="Fujiyama A."/>
            <person name="Inagaki F."/>
            <person name="Takami H."/>
        </authorList>
    </citation>
    <scope>NUCLEOTIDE SEQUENCE</scope>
    <source>
        <strain evidence="1">Expedition CK06-06</strain>
    </source>
</reference>
<organism evidence="1">
    <name type="scientific">marine sediment metagenome</name>
    <dbReference type="NCBI Taxonomy" id="412755"/>
    <lineage>
        <taxon>unclassified sequences</taxon>
        <taxon>metagenomes</taxon>
        <taxon>ecological metagenomes</taxon>
    </lineage>
</organism>
<sequence length="43" mass="4873">MIIATLCEADCNQRANVFIVFIYLGVIKHLGRIPPKCLMEPKI</sequence>
<gene>
    <name evidence="1" type="ORF">S01H4_51922</name>
</gene>
<evidence type="ECO:0000313" key="1">
    <source>
        <dbReference type="EMBL" id="GAH08876.1"/>
    </source>
</evidence>